<dbReference type="EMBL" id="MSZS01000001">
    <property type="protein sequence ID" value="PKX98198.1"/>
    <property type="molecule type" value="Genomic_DNA"/>
</dbReference>
<dbReference type="OrthoDB" id="5420391at2759"/>
<evidence type="ECO:0008006" key="4">
    <source>
        <dbReference type="Google" id="ProtNLM"/>
    </source>
</evidence>
<feature type="region of interest" description="Disordered" evidence="1">
    <location>
        <begin position="185"/>
        <end position="262"/>
    </location>
</feature>
<name>A0A2I1CKQ4_ASPN1</name>
<evidence type="ECO:0000256" key="1">
    <source>
        <dbReference type="SAM" id="MobiDB-lite"/>
    </source>
</evidence>
<dbReference type="OMA" id="WGEFIDG"/>
<dbReference type="PANTHER" id="PTHR42084:SF1">
    <property type="entry name" value="SERINE_THREONINE-PROTEIN KINASE PPK6"/>
    <property type="match status" value="1"/>
</dbReference>
<reference evidence="3" key="1">
    <citation type="journal article" date="2018" name="Proc. Natl. Acad. Sci. U.S.A.">
        <title>Linking secondary metabolites to gene clusters through genome sequencing of six diverse Aspergillus species.</title>
        <authorList>
            <person name="Kaerboelling I."/>
            <person name="Vesth T.C."/>
            <person name="Frisvad J.C."/>
            <person name="Nybo J.L."/>
            <person name="Theobald S."/>
            <person name="Kuo A."/>
            <person name="Bowyer P."/>
            <person name="Matsuda Y."/>
            <person name="Mondo S."/>
            <person name="Lyhne E.K."/>
            <person name="Kogle M.E."/>
            <person name="Clum A."/>
            <person name="Lipzen A."/>
            <person name="Salamov A."/>
            <person name="Ngan C.Y."/>
            <person name="Daum C."/>
            <person name="Chiniquy J."/>
            <person name="Barry K."/>
            <person name="LaButti K."/>
            <person name="Haridas S."/>
            <person name="Simmons B.A."/>
            <person name="Magnuson J.K."/>
            <person name="Mortensen U.H."/>
            <person name="Larsen T.O."/>
            <person name="Grigoriev I.V."/>
            <person name="Baker S.E."/>
            <person name="Andersen M.R."/>
        </authorList>
    </citation>
    <scope>NUCLEOTIDE SEQUENCE [LARGE SCALE GENOMIC DNA]</scope>
    <source>
        <strain evidence="3">IBT 16806</strain>
    </source>
</reference>
<dbReference type="AlphaFoldDB" id="A0A2I1CKQ4"/>
<feature type="compositionally biased region" description="Acidic residues" evidence="1">
    <location>
        <begin position="105"/>
        <end position="119"/>
    </location>
</feature>
<accession>A0A2I1CKQ4</accession>
<sequence length="463" mass="50639">MTFFDIIGVQLRVESIPPAHTESLNLRTAAGSQAHSLIPDLDVLEDVVSSNFQTDVQDLASSSHIKQSQAPENQFVLASNTDFPKLQDYGDGSNVLFDATLEPMPGDEDEDEDWGEFESAESAIGKNRPPARFQQQDGLRDGQSRAKDAPTLLDVMDTLSIADSKLPNTSKPAVRQSIDKPSSHIKAVGPVAVPDPAQDDSFEDWGEFIDGPPAEIKPVKLQSSSGSRSPQGKTPQAGTGVLTSSNFTMPGEKVSESQIRPTNIPPPSVLLELFPRIFERLREEATKARRGLQQEDQVETAASLMLCTLKVVARVVAGRTLRWKRDTILSQSMRIGPARSGKPGGMKLSTVNKNESIKEQQEAVDILAMWRDQAALFNSVIQASGRQPIQAIAENARVVTATAAQGAIKAPHACALCGLKRDERLPKIDEDVQDSFGEWWVEHWGHSECKGFWEKNMGLLAQR</sequence>
<proteinExistence type="predicted"/>
<dbReference type="VEuPathDB" id="FungiDB:P174DRAFT_508512"/>
<protein>
    <recommendedName>
        <fullName evidence="4">Serine/threonine-protein kinase ppk6</fullName>
    </recommendedName>
</protein>
<dbReference type="PANTHER" id="PTHR42084">
    <property type="entry name" value="YALI0E26631P"/>
    <property type="match status" value="1"/>
</dbReference>
<dbReference type="RefSeq" id="XP_024686793.1">
    <property type="nucleotide sequence ID" value="XM_024831467.1"/>
</dbReference>
<gene>
    <name evidence="2" type="ORF">P174DRAFT_508512</name>
</gene>
<feature type="compositionally biased region" description="Polar residues" evidence="1">
    <location>
        <begin position="221"/>
        <end position="248"/>
    </location>
</feature>
<evidence type="ECO:0000313" key="2">
    <source>
        <dbReference type="EMBL" id="PKX98198.1"/>
    </source>
</evidence>
<keyword evidence="3" id="KW-1185">Reference proteome</keyword>
<feature type="compositionally biased region" description="Acidic residues" evidence="1">
    <location>
        <begin position="197"/>
        <end position="207"/>
    </location>
</feature>
<dbReference type="STRING" id="1392255.A0A2I1CKQ4"/>
<organism evidence="2 3">
    <name type="scientific">Aspergillus novofumigatus (strain IBT 16806)</name>
    <dbReference type="NCBI Taxonomy" id="1392255"/>
    <lineage>
        <taxon>Eukaryota</taxon>
        <taxon>Fungi</taxon>
        <taxon>Dikarya</taxon>
        <taxon>Ascomycota</taxon>
        <taxon>Pezizomycotina</taxon>
        <taxon>Eurotiomycetes</taxon>
        <taxon>Eurotiomycetidae</taxon>
        <taxon>Eurotiales</taxon>
        <taxon>Aspergillaceae</taxon>
        <taxon>Aspergillus</taxon>
        <taxon>Aspergillus subgen. Fumigati</taxon>
    </lineage>
</organism>
<dbReference type="Proteomes" id="UP000234474">
    <property type="component" value="Unassembled WGS sequence"/>
</dbReference>
<evidence type="ECO:0000313" key="3">
    <source>
        <dbReference type="Proteomes" id="UP000234474"/>
    </source>
</evidence>
<dbReference type="GeneID" id="36538804"/>
<feature type="region of interest" description="Disordered" evidence="1">
    <location>
        <begin position="105"/>
        <end position="145"/>
    </location>
</feature>
<comment type="caution">
    <text evidence="2">The sequence shown here is derived from an EMBL/GenBank/DDBJ whole genome shotgun (WGS) entry which is preliminary data.</text>
</comment>